<dbReference type="Pfam" id="PF08327">
    <property type="entry name" value="AHSA1"/>
    <property type="match status" value="1"/>
</dbReference>
<reference evidence="3 4" key="1">
    <citation type="submission" date="2017-10" db="EMBL/GenBank/DDBJ databases">
        <title>Massilia psychrophilum sp. nov., a novel purple-pigmented bacterium isolated from Tianshan glacier, Xinjiang Municipality, China.</title>
        <authorList>
            <person name="Wang H."/>
        </authorList>
    </citation>
    <scope>NUCLEOTIDE SEQUENCE [LARGE SCALE GENOMIC DNA]</scope>
    <source>
        <strain evidence="3 4">JCM 30074</strain>
    </source>
</reference>
<evidence type="ECO:0000313" key="3">
    <source>
        <dbReference type="EMBL" id="PIL42570.1"/>
    </source>
</evidence>
<protein>
    <submittedName>
        <fullName evidence="3">Polyketide cyclase</fullName>
    </submittedName>
</protein>
<dbReference type="EMBL" id="PDOC01000024">
    <property type="protein sequence ID" value="PIL42570.1"/>
    <property type="molecule type" value="Genomic_DNA"/>
</dbReference>
<comment type="caution">
    <text evidence="3">The sequence shown here is derived from an EMBL/GenBank/DDBJ whole genome shotgun (WGS) entry which is preliminary data.</text>
</comment>
<dbReference type="CDD" id="cd07814">
    <property type="entry name" value="SRPBCC_CalC_Aha1-like"/>
    <property type="match status" value="1"/>
</dbReference>
<organism evidence="3 4">
    <name type="scientific">Massilia eurypsychrophila</name>
    <dbReference type="NCBI Taxonomy" id="1485217"/>
    <lineage>
        <taxon>Bacteria</taxon>
        <taxon>Pseudomonadati</taxon>
        <taxon>Pseudomonadota</taxon>
        <taxon>Betaproteobacteria</taxon>
        <taxon>Burkholderiales</taxon>
        <taxon>Oxalobacteraceae</taxon>
        <taxon>Telluria group</taxon>
        <taxon>Massilia</taxon>
    </lineage>
</organism>
<keyword evidence="4" id="KW-1185">Reference proteome</keyword>
<dbReference type="Proteomes" id="UP000230390">
    <property type="component" value="Unassembled WGS sequence"/>
</dbReference>
<dbReference type="RefSeq" id="WP_099792773.1">
    <property type="nucleotide sequence ID" value="NZ_JBHLYV010000006.1"/>
</dbReference>
<comment type="similarity">
    <text evidence="1">Belongs to the AHA1 family.</text>
</comment>
<proteinExistence type="inferred from homology"/>
<dbReference type="Gene3D" id="3.30.530.20">
    <property type="match status" value="1"/>
</dbReference>
<feature type="domain" description="Activator of Hsp90 ATPase homologue 1/2-like C-terminal" evidence="2">
    <location>
        <begin position="17"/>
        <end position="164"/>
    </location>
</feature>
<dbReference type="OrthoDB" id="9805228at2"/>
<evidence type="ECO:0000256" key="1">
    <source>
        <dbReference type="ARBA" id="ARBA00006817"/>
    </source>
</evidence>
<dbReference type="SUPFAM" id="SSF55961">
    <property type="entry name" value="Bet v1-like"/>
    <property type="match status" value="1"/>
</dbReference>
<evidence type="ECO:0000259" key="2">
    <source>
        <dbReference type="Pfam" id="PF08327"/>
    </source>
</evidence>
<gene>
    <name evidence="3" type="ORF">CR105_23465</name>
</gene>
<accession>A0A2G8T933</accession>
<dbReference type="InterPro" id="IPR013538">
    <property type="entry name" value="ASHA1/2-like_C"/>
</dbReference>
<evidence type="ECO:0000313" key="4">
    <source>
        <dbReference type="Proteomes" id="UP000230390"/>
    </source>
</evidence>
<dbReference type="InterPro" id="IPR023393">
    <property type="entry name" value="START-like_dom_sf"/>
</dbReference>
<sequence>MINLDANVDFHISRTFNAPRELVFKTMTETDHLRHWWGPKGCRIEVARNEPQPGGIFHYCMHFPGGMNMWGRFVYRELVAPERLVYVNGFADADGNAAPNPMSPNWPMEMLITVTLTEEGGKTVLKLVSAPINATELERANFLAGHASMQGGFGGMYDQYEEYLAKLA</sequence>
<name>A0A2G8T933_9BURK</name>
<dbReference type="AlphaFoldDB" id="A0A2G8T933"/>